<reference evidence="1" key="1">
    <citation type="submission" date="2020-10" db="EMBL/GenBank/DDBJ databases">
        <authorList>
            <person name="Gilroy R."/>
        </authorList>
    </citation>
    <scope>NUCLEOTIDE SEQUENCE</scope>
    <source>
        <strain evidence="1">ChiBcolR7-354</strain>
    </source>
</reference>
<dbReference type="EMBL" id="DVGA01000046">
    <property type="protein sequence ID" value="HIQ78524.1"/>
    <property type="molecule type" value="Genomic_DNA"/>
</dbReference>
<dbReference type="PANTHER" id="PTHR35807">
    <property type="entry name" value="TRANSCRIPTIONAL REGULATOR REDD-RELATED"/>
    <property type="match status" value="1"/>
</dbReference>
<dbReference type="SUPFAM" id="SSF46894">
    <property type="entry name" value="C-terminal effector domain of the bipartite response regulators"/>
    <property type="match status" value="1"/>
</dbReference>
<name>A0A9D0ZFR3_9FIRM</name>
<dbReference type="GO" id="GO:0003677">
    <property type="term" value="F:DNA binding"/>
    <property type="evidence" value="ECO:0007669"/>
    <property type="project" value="InterPro"/>
</dbReference>
<organism evidence="1 2">
    <name type="scientific">Candidatus Scatomorpha intestinavium</name>
    <dbReference type="NCBI Taxonomy" id="2840922"/>
    <lineage>
        <taxon>Bacteria</taxon>
        <taxon>Bacillati</taxon>
        <taxon>Bacillota</taxon>
        <taxon>Clostridia</taxon>
        <taxon>Eubacteriales</taxon>
        <taxon>Candidatus Scatomorpha</taxon>
    </lineage>
</organism>
<sequence>MGEKQTVRISLLGTFSVSRGSLCVGEPMAGRESQSWKLLKYMCANYSRTVDVEELTRELIFAGSENNIDNTLRVRLRRARAILDRVGLGDKRNGLLLYGNGKYWINGDLEPVIDAREADGLYRRAADSTLGAEERLSACLRAIGLFGGRYLQYSEKSAYAELLREKYDAMFRALLRLVFELMRLSDDWSGVPRVCESVMRVFPDGLDVHDHVLCALIGAHMTAEAVTYYTNVAVALANTDLRLPDFGSYLERRRARINMGGQA</sequence>
<dbReference type="AlphaFoldDB" id="A0A9D0ZFR3"/>
<dbReference type="InterPro" id="IPR051677">
    <property type="entry name" value="AfsR-DnrI-RedD_regulator"/>
</dbReference>
<comment type="caution">
    <text evidence="1">The sequence shown here is derived from an EMBL/GenBank/DDBJ whole genome shotgun (WGS) entry which is preliminary data.</text>
</comment>
<evidence type="ECO:0000313" key="1">
    <source>
        <dbReference type="EMBL" id="HIQ78524.1"/>
    </source>
</evidence>
<dbReference type="InterPro" id="IPR036388">
    <property type="entry name" value="WH-like_DNA-bd_sf"/>
</dbReference>
<dbReference type="Proteomes" id="UP000824262">
    <property type="component" value="Unassembled WGS sequence"/>
</dbReference>
<proteinExistence type="predicted"/>
<evidence type="ECO:0000313" key="2">
    <source>
        <dbReference type="Proteomes" id="UP000824262"/>
    </source>
</evidence>
<reference evidence="1" key="2">
    <citation type="journal article" date="2021" name="PeerJ">
        <title>Extensive microbial diversity within the chicken gut microbiome revealed by metagenomics and culture.</title>
        <authorList>
            <person name="Gilroy R."/>
            <person name="Ravi A."/>
            <person name="Getino M."/>
            <person name="Pursley I."/>
            <person name="Horton D.L."/>
            <person name="Alikhan N.F."/>
            <person name="Baker D."/>
            <person name="Gharbi K."/>
            <person name="Hall N."/>
            <person name="Watson M."/>
            <person name="Adriaenssens E.M."/>
            <person name="Foster-Nyarko E."/>
            <person name="Jarju S."/>
            <person name="Secka A."/>
            <person name="Antonio M."/>
            <person name="Oren A."/>
            <person name="Chaudhuri R.R."/>
            <person name="La Ragione R."/>
            <person name="Hildebrand F."/>
            <person name="Pallen M.J."/>
        </authorList>
    </citation>
    <scope>NUCLEOTIDE SEQUENCE</scope>
    <source>
        <strain evidence="1">ChiBcolR7-354</strain>
    </source>
</reference>
<gene>
    <name evidence="1" type="ORF">IAB77_04630</name>
</gene>
<accession>A0A9D0ZFR3</accession>
<dbReference type="InterPro" id="IPR016032">
    <property type="entry name" value="Sig_transdc_resp-reg_C-effctor"/>
</dbReference>
<dbReference type="GO" id="GO:0006355">
    <property type="term" value="P:regulation of DNA-templated transcription"/>
    <property type="evidence" value="ECO:0007669"/>
    <property type="project" value="InterPro"/>
</dbReference>
<dbReference type="Gene3D" id="1.10.10.10">
    <property type="entry name" value="Winged helix-like DNA-binding domain superfamily/Winged helix DNA-binding domain"/>
    <property type="match status" value="1"/>
</dbReference>
<protein>
    <submittedName>
        <fullName evidence="1">Bacterial transcriptional activator domain-containing protein</fullName>
    </submittedName>
</protein>